<keyword evidence="2" id="KW-0812">Transmembrane</keyword>
<dbReference type="AlphaFoldDB" id="A0A9P5YRB7"/>
<keyword evidence="2" id="KW-0472">Membrane</keyword>
<evidence type="ECO:0000313" key="3">
    <source>
        <dbReference type="EMBL" id="KAF9473683.1"/>
    </source>
</evidence>
<keyword evidence="4" id="KW-1185">Reference proteome</keyword>
<accession>A0A9P5YRB7</accession>
<comment type="caution">
    <text evidence="3">The sequence shown here is derived from an EMBL/GenBank/DDBJ whole genome shotgun (WGS) entry which is preliminary data.</text>
</comment>
<organism evidence="3 4">
    <name type="scientific">Pholiota conissans</name>
    <dbReference type="NCBI Taxonomy" id="109636"/>
    <lineage>
        <taxon>Eukaryota</taxon>
        <taxon>Fungi</taxon>
        <taxon>Dikarya</taxon>
        <taxon>Basidiomycota</taxon>
        <taxon>Agaricomycotina</taxon>
        <taxon>Agaricomycetes</taxon>
        <taxon>Agaricomycetidae</taxon>
        <taxon>Agaricales</taxon>
        <taxon>Agaricineae</taxon>
        <taxon>Strophariaceae</taxon>
        <taxon>Pholiota</taxon>
    </lineage>
</organism>
<sequence length="306" mass="33174">MVPSSPHHVPLASALHIRPSSELLIRLSSGASTTTVHDLASPHSVPIPQQASTHSHALPILISSRPIRSRHVTPPTQPHVTNYDPQSPQTQRPVHIPTPPKYRTTLHPIPLKLGPAPTPFALSSSKIQGSSETVNPLHTAPFLIVSPAVPYIQSHYIRLPPSALLRRYHQFRPRPCPCPLPNQTQKHAGFPFPSGSSIRAGYGPPPALGYASTFGITPPRGISLAFTFALALCTIVIVNINIFDVDRCFALRRFHSGWVFGGAHNSQFADSQVRNSQFAGSQFVVRGSSVVSSFFLGLIQHSATRA</sequence>
<feature type="transmembrane region" description="Helical" evidence="2">
    <location>
        <begin position="222"/>
        <end position="243"/>
    </location>
</feature>
<protein>
    <submittedName>
        <fullName evidence="3">Uncharacterized protein</fullName>
    </submittedName>
</protein>
<feature type="region of interest" description="Disordered" evidence="1">
    <location>
        <begin position="65"/>
        <end position="94"/>
    </location>
</feature>
<evidence type="ECO:0000313" key="4">
    <source>
        <dbReference type="Proteomes" id="UP000807469"/>
    </source>
</evidence>
<proteinExistence type="predicted"/>
<reference evidence="3" key="1">
    <citation type="submission" date="2020-11" db="EMBL/GenBank/DDBJ databases">
        <authorList>
            <consortium name="DOE Joint Genome Institute"/>
            <person name="Ahrendt S."/>
            <person name="Riley R."/>
            <person name="Andreopoulos W."/>
            <person name="Labutti K."/>
            <person name="Pangilinan J."/>
            <person name="Ruiz-Duenas F.J."/>
            <person name="Barrasa J.M."/>
            <person name="Sanchez-Garcia M."/>
            <person name="Camarero S."/>
            <person name="Miyauchi S."/>
            <person name="Serrano A."/>
            <person name="Linde D."/>
            <person name="Babiker R."/>
            <person name="Drula E."/>
            <person name="Ayuso-Fernandez I."/>
            <person name="Pacheco R."/>
            <person name="Padilla G."/>
            <person name="Ferreira P."/>
            <person name="Barriuso J."/>
            <person name="Kellner H."/>
            <person name="Castanera R."/>
            <person name="Alfaro M."/>
            <person name="Ramirez L."/>
            <person name="Pisabarro A.G."/>
            <person name="Kuo A."/>
            <person name="Tritt A."/>
            <person name="Lipzen A."/>
            <person name="He G."/>
            <person name="Yan M."/>
            <person name="Ng V."/>
            <person name="Cullen D."/>
            <person name="Martin F."/>
            <person name="Rosso M.-N."/>
            <person name="Henrissat B."/>
            <person name="Hibbett D."/>
            <person name="Martinez A.T."/>
            <person name="Grigoriev I.V."/>
        </authorList>
    </citation>
    <scope>NUCLEOTIDE SEQUENCE</scope>
    <source>
        <strain evidence="3">CIRM-BRFM 674</strain>
    </source>
</reference>
<keyword evidence="2" id="KW-1133">Transmembrane helix</keyword>
<evidence type="ECO:0000256" key="2">
    <source>
        <dbReference type="SAM" id="Phobius"/>
    </source>
</evidence>
<gene>
    <name evidence="3" type="ORF">BDN70DRAFT_899576</name>
</gene>
<dbReference type="Proteomes" id="UP000807469">
    <property type="component" value="Unassembled WGS sequence"/>
</dbReference>
<name>A0A9P5YRB7_9AGAR</name>
<evidence type="ECO:0000256" key="1">
    <source>
        <dbReference type="SAM" id="MobiDB-lite"/>
    </source>
</evidence>
<feature type="compositionally biased region" description="Polar residues" evidence="1">
    <location>
        <begin position="78"/>
        <end position="92"/>
    </location>
</feature>
<dbReference type="EMBL" id="MU155424">
    <property type="protein sequence ID" value="KAF9473683.1"/>
    <property type="molecule type" value="Genomic_DNA"/>
</dbReference>